<organism evidence="1 2">
    <name type="scientific">Allofranklinella schreckenbergeri</name>
    <dbReference type="NCBI Taxonomy" id="1076744"/>
    <lineage>
        <taxon>Bacteria</taxon>
        <taxon>Pseudomonadati</taxon>
        <taxon>Pseudomonadota</taxon>
        <taxon>Betaproteobacteria</taxon>
        <taxon>Burkholderiales</taxon>
        <taxon>Comamonadaceae</taxon>
        <taxon>Allofranklinella</taxon>
    </lineage>
</organism>
<comment type="caution">
    <text evidence="1">The sequence shown here is derived from an EMBL/GenBank/DDBJ whole genome shotgun (WGS) entry which is preliminary data.</text>
</comment>
<accession>A0A3M6QG42</accession>
<protein>
    <submittedName>
        <fullName evidence="1">Uncharacterized protein</fullName>
    </submittedName>
</protein>
<dbReference type="EMBL" id="RDQL01000002">
    <property type="protein sequence ID" value="RMX02058.1"/>
    <property type="molecule type" value="Genomic_DNA"/>
</dbReference>
<dbReference type="AlphaFoldDB" id="A0A3M6QG42"/>
<reference evidence="1 2" key="1">
    <citation type="submission" date="2018-10" db="EMBL/GenBank/DDBJ databases">
        <title>Comamonadaceae CDC group NO-1 genome sequencing and assembly.</title>
        <authorList>
            <person name="Bernier A.-M."/>
            <person name="Bernard K."/>
        </authorList>
    </citation>
    <scope>NUCLEOTIDE SEQUENCE [LARGE SCALE GENOMIC DNA]</scope>
    <source>
        <strain evidence="1 2">NML161473</strain>
    </source>
</reference>
<name>A0A3M6QG42_9BURK</name>
<gene>
    <name evidence="1" type="ORF">EBQ25_02180</name>
</gene>
<evidence type="ECO:0000313" key="2">
    <source>
        <dbReference type="Proteomes" id="UP000267035"/>
    </source>
</evidence>
<evidence type="ECO:0000313" key="1">
    <source>
        <dbReference type="EMBL" id="RMX02058.1"/>
    </source>
</evidence>
<keyword evidence="2" id="KW-1185">Reference proteome</keyword>
<dbReference type="Proteomes" id="UP000267035">
    <property type="component" value="Unassembled WGS sequence"/>
</dbReference>
<sequence>MQAQDLFQLLFTMRDFFHNLRIFANLHQIHPCFAQTLGVFDIFCVWIIRRHGNASHQPKSTQPFFHGTPLLKKHAISRGDTLYPH</sequence>
<proteinExistence type="predicted"/>